<dbReference type="InterPro" id="IPR011707">
    <property type="entry name" value="Cu-oxidase-like_N"/>
</dbReference>
<dbReference type="InterPro" id="IPR008972">
    <property type="entry name" value="Cupredoxin"/>
</dbReference>
<dbReference type="EMBL" id="KZ819284">
    <property type="protein sequence ID" value="PWO00637.1"/>
    <property type="molecule type" value="Genomic_DNA"/>
</dbReference>
<proteinExistence type="inferred from homology"/>
<dbReference type="SUPFAM" id="SSF49503">
    <property type="entry name" value="Cupredoxins"/>
    <property type="match status" value="3"/>
</dbReference>
<evidence type="ECO:0000256" key="2">
    <source>
        <dbReference type="ARBA" id="ARBA00022723"/>
    </source>
</evidence>
<dbReference type="GO" id="GO:0005507">
    <property type="term" value="F:copper ion binding"/>
    <property type="evidence" value="ECO:0007669"/>
    <property type="project" value="InterPro"/>
</dbReference>
<reference evidence="10 11" key="1">
    <citation type="journal article" date="2018" name="Mol. Biol. Evol.">
        <title>Broad Genomic Sampling Reveals a Smut Pathogenic Ancestry of the Fungal Clade Ustilaginomycotina.</title>
        <authorList>
            <person name="Kijpornyongpan T."/>
            <person name="Mondo S.J."/>
            <person name="Barry K."/>
            <person name="Sandor L."/>
            <person name="Lee J."/>
            <person name="Lipzen A."/>
            <person name="Pangilinan J."/>
            <person name="LaButti K."/>
            <person name="Hainaut M."/>
            <person name="Henrissat B."/>
            <person name="Grigoriev I.V."/>
            <person name="Spatafora J.W."/>
            <person name="Aime M.C."/>
        </authorList>
    </citation>
    <scope>NUCLEOTIDE SEQUENCE [LARGE SCALE GENOMIC DNA]</scope>
    <source>
        <strain evidence="10 11">MCA 4186</strain>
    </source>
</reference>
<accession>A0A316ZHA4</accession>
<dbReference type="STRING" id="58919.A0A316ZHA4"/>
<evidence type="ECO:0000313" key="11">
    <source>
        <dbReference type="Proteomes" id="UP000245946"/>
    </source>
</evidence>
<dbReference type="Pfam" id="PF07732">
    <property type="entry name" value="Cu-oxidase_3"/>
    <property type="match status" value="1"/>
</dbReference>
<keyword evidence="2" id="KW-0479">Metal-binding</keyword>
<dbReference type="AlphaFoldDB" id="A0A316ZHA4"/>
<feature type="transmembrane region" description="Helical" evidence="6">
    <location>
        <begin position="52"/>
        <end position="73"/>
    </location>
</feature>
<keyword evidence="6" id="KW-0812">Transmembrane</keyword>
<feature type="domain" description="Plastocyanin-like" evidence="8">
    <location>
        <begin position="535"/>
        <end position="633"/>
    </location>
</feature>
<keyword evidence="6" id="KW-0472">Membrane</keyword>
<keyword evidence="5" id="KW-0325">Glycoprotein</keyword>
<dbReference type="InterPro" id="IPR011706">
    <property type="entry name" value="Cu-oxidase_C"/>
</dbReference>
<dbReference type="Gene3D" id="2.60.40.420">
    <property type="entry name" value="Cupredoxins - blue copper proteins"/>
    <property type="match status" value="3"/>
</dbReference>
<sequence length="649" mass="70639">MFFARRTKHADEDHERLLEAQADGELVAEKDVLSAAQLRELRQARHRRQGPVFALVLPGVALCLFLFGLLAVWHLPRAAEGLVEAAAPAQEAALARPAALAGVVPIGQLVNETGFQIPGGWDVHAAPTTRRFAWDLTLETATPGGRDKPMLLANRMSPGPLIEANLGDRLLITVRNFMPNATAIHWHGQPQNGTNFMDGTAGITQCPIAPGRSFTYEFVVQTTGTYWWHAHFGAQYQDGLYGAMVLHSPAEALQLAPAPQPRAPHDTTYDEDRVVLLADLWNDLSGAYLEGYQSFDGPPGGVQGDEPVPDCALINGIGRCTGGQERQARMRVEAGKRYRLRVIHAGSLATMRFAIDGHSLLVVEADGTEVESQRVRSLQLEAGQRYSVLVDMDQAPGTYAMHGDMTDSMFGYKRPGLVQQQSLAMEYVSNATVDGAAVLVGNSATVQAAPLQLDDLKPDTLVPVHRLDPPAATKQETLLVSFGLDATSHYYGFMNGTAWEMPNGTDALVLVTEAARTGGTYRALDNSQLILTNDEIVTMDLIINNEDDGDHPFHIHGYTPWVLGSGEGFFQYGKSLDLAQRFANPMRRDVWVVPGFGWAVVRVTLDMPGLWTFHCHIGAHMSVGLLAELSVLPQRVGPIPDAVQALCQV</sequence>
<protein>
    <recommendedName>
        <fullName evidence="12">Multicopper oxidase</fullName>
    </recommendedName>
</protein>
<dbReference type="PANTHER" id="PTHR11709:SF414">
    <property type="entry name" value="ADR239WP"/>
    <property type="match status" value="1"/>
</dbReference>
<keyword evidence="4" id="KW-0186">Copper</keyword>
<organism evidence="10 11">
    <name type="scientific">Tilletiopsis washingtonensis</name>
    <dbReference type="NCBI Taxonomy" id="58919"/>
    <lineage>
        <taxon>Eukaryota</taxon>
        <taxon>Fungi</taxon>
        <taxon>Dikarya</taxon>
        <taxon>Basidiomycota</taxon>
        <taxon>Ustilaginomycotina</taxon>
        <taxon>Exobasidiomycetes</taxon>
        <taxon>Entylomatales</taxon>
        <taxon>Entylomatales incertae sedis</taxon>
        <taxon>Tilletiopsis</taxon>
    </lineage>
</organism>
<evidence type="ECO:0008006" key="12">
    <source>
        <dbReference type="Google" id="ProtNLM"/>
    </source>
</evidence>
<evidence type="ECO:0000259" key="7">
    <source>
        <dbReference type="Pfam" id="PF00394"/>
    </source>
</evidence>
<evidence type="ECO:0000259" key="8">
    <source>
        <dbReference type="Pfam" id="PF07731"/>
    </source>
</evidence>
<evidence type="ECO:0000313" key="10">
    <source>
        <dbReference type="EMBL" id="PWO00637.1"/>
    </source>
</evidence>
<dbReference type="InterPro" id="IPR002355">
    <property type="entry name" value="Cu_oxidase_Cu_BS"/>
</dbReference>
<evidence type="ECO:0000256" key="3">
    <source>
        <dbReference type="ARBA" id="ARBA00023002"/>
    </source>
</evidence>
<dbReference type="InterPro" id="IPR001117">
    <property type="entry name" value="Cu-oxidase_2nd"/>
</dbReference>
<dbReference type="InterPro" id="IPR045087">
    <property type="entry name" value="Cu-oxidase_fam"/>
</dbReference>
<evidence type="ECO:0000256" key="5">
    <source>
        <dbReference type="ARBA" id="ARBA00023180"/>
    </source>
</evidence>
<dbReference type="Pfam" id="PF00394">
    <property type="entry name" value="Cu-oxidase"/>
    <property type="match status" value="1"/>
</dbReference>
<evidence type="ECO:0000256" key="6">
    <source>
        <dbReference type="SAM" id="Phobius"/>
    </source>
</evidence>
<dbReference type="InterPro" id="IPR033138">
    <property type="entry name" value="Cu_oxidase_CS"/>
</dbReference>
<dbReference type="PROSITE" id="PS00079">
    <property type="entry name" value="MULTICOPPER_OXIDASE1"/>
    <property type="match status" value="1"/>
</dbReference>
<name>A0A316ZHA4_9BASI</name>
<keyword evidence="11" id="KW-1185">Reference proteome</keyword>
<keyword evidence="6" id="KW-1133">Transmembrane helix</keyword>
<dbReference type="CDD" id="cd13857">
    <property type="entry name" value="CuRO_1_Diphenol_Ox"/>
    <property type="match status" value="1"/>
</dbReference>
<evidence type="ECO:0000256" key="1">
    <source>
        <dbReference type="ARBA" id="ARBA00010609"/>
    </source>
</evidence>
<dbReference type="Pfam" id="PF07731">
    <property type="entry name" value="Cu-oxidase_2"/>
    <property type="match status" value="1"/>
</dbReference>
<evidence type="ECO:0000256" key="4">
    <source>
        <dbReference type="ARBA" id="ARBA00023008"/>
    </source>
</evidence>
<dbReference type="PROSITE" id="PS00080">
    <property type="entry name" value="MULTICOPPER_OXIDASE2"/>
    <property type="match status" value="1"/>
</dbReference>
<dbReference type="PANTHER" id="PTHR11709">
    <property type="entry name" value="MULTI-COPPER OXIDASE"/>
    <property type="match status" value="1"/>
</dbReference>
<dbReference type="GeneID" id="37268924"/>
<gene>
    <name evidence="10" type="ORF">FA09DRAFT_327367</name>
</gene>
<dbReference type="GO" id="GO:0016491">
    <property type="term" value="F:oxidoreductase activity"/>
    <property type="evidence" value="ECO:0007669"/>
    <property type="project" value="UniProtKB-KW"/>
</dbReference>
<dbReference type="Proteomes" id="UP000245946">
    <property type="component" value="Unassembled WGS sequence"/>
</dbReference>
<evidence type="ECO:0000259" key="9">
    <source>
        <dbReference type="Pfam" id="PF07732"/>
    </source>
</evidence>
<dbReference type="OrthoDB" id="2121828at2759"/>
<feature type="domain" description="Plastocyanin-like" evidence="7">
    <location>
        <begin position="272"/>
        <end position="404"/>
    </location>
</feature>
<feature type="domain" description="Plastocyanin-like" evidence="9">
    <location>
        <begin position="140"/>
        <end position="250"/>
    </location>
</feature>
<comment type="similarity">
    <text evidence="1">Belongs to the multicopper oxidase family.</text>
</comment>
<dbReference type="RefSeq" id="XP_025600915.1">
    <property type="nucleotide sequence ID" value="XM_025741380.1"/>
</dbReference>
<keyword evidence="3" id="KW-0560">Oxidoreductase</keyword>